<evidence type="ECO:0000256" key="7">
    <source>
        <dbReference type="SAM" id="Coils"/>
    </source>
</evidence>
<evidence type="ECO:0000256" key="8">
    <source>
        <dbReference type="SAM" id="MobiDB-lite"/>
    </source>
</evidence>
<keyword evidence="7" id="KW-0175">Coiled coil</keyword>
<dbReference type="GO" id="GO:0009330">
    <property type="term" value="C:DNA topoisomerase type II (double strand cut, ATP-hydrolyzing) complex"/>
    <property type="evidence" value="ECO:0007669"/>
    <property type="project" value="TreeGrafter"/>
</dbReference>
<dbReference type="InterPro" id="IPR013758">
    <property type="entry name" value="Topo_IIA_A/C_ab"/>
</dbReference>
<dbReference type="AlphaFoldDB" id="A0A379F2U6"/>
<evidence type="ECO:0000259" key="9">
    <source>
        <dbReference type="PROSITE" id="PS52040"/>
    </source>
</evidence>
<dbReference type="PANTHER" id="PTHR43493">
    <property type="entry name" value="DNA GYRASE/TOPOISOMERASE SUBUNIT A"/>
    <property type="match status" value="1"/>
</dbReference>
<feature type="compositionally biased region" description="Polar residues" evidence="8">
    <location>
        <begin position="934"/>
        <end position="944"/>
    </location>
</feature>
<dbReference type="Proteomes" id="UP000254235">
    <property type="component" value="Unassembled WGS sequence"/>
</dbReference>
<feature type="region of interest" description="Disordered" evidence="8">
    <location>
        <begin position="886"/>
        <end position="944"/>
    </location>
</feature>
<dbReference type="Gene3D" id="1.10.268.10">
    <property type="entry name" value="Topoisomerase, domain 3"/>
    <property type="match status" value="1"/>
</dbReference>
<protein>
    <submittedName>
        <fullName evidence="10">DNA gyrase subunit A</fullName>
        <ecNumber evidence="10">5.99.1.3</ecNumber>
    </submittedName>
</protein>
<dbReference type="Gene3D" id="3.90.199.10">
    <property type="entry name" value="Topoisomerase II, domain 5"/>
    <property type="match status" value="1"/>
</dbReference>
<dbReference type="NCBIfam" id="NF007209">
    <property type="entry name" value="PRK09631.1"/>
    <property type="match status" value="1"/>
</dbReference>
<feature type="coiled-coil region" evidence="7">
    <location>
        <begin position="475"/>
        <end position="502"/>
    </location>
</feature>
<comment type="similarity">
    <text evidence="2">Belongs to the type II topoisomerase GyrA/ParC subunit family.</text>
</comment>
<dbReference type="Gene3D" id="3.30.1360.40">
    <property type="match status" value="1"/>
</dbReference>
<reference evidence="10 11" key="1">
    <citation type="submission" date="2018-06" db="EMBL/GenBank/DDBJ databases">
        <authorList>
            <consortium name="Pathogen Informatics"/>
            <person name="Doyle S."/>
        </authorList>
    </citation>
    <scope>NUCLEOTIDE SEQUENCE [LARGE SCALE GENOMIC DNA]</scope>
    <source>
        <strain evidence="10 11">NCTC13043</strain>
    </source>
</reference>
<dbReference type="GO" id="GO:0003918">
    <property type="term" value="F:DNA topoisomerase type II (double strand cut, ATP-hydrolyzing) activity"/>
    <property type="evidence" value="ECO:0007669"/>
    <property type="project" value="UniProtKB-EC"/>
</dbReference>
<dbReference type="Pfam" id="PF00521">
    <property type="entry name" value="DNA_topoisoIV"/>
    <property type="match status" value="1"/>
</dbReference>
<dbReference type="InterPro" id="IPR013760">
    <property type="entry name" value="Topo_IIA-like_dom_sf"/>
</dbReference>
<dbReference type="EC" id="5.99.1.3" evidence="10"/>
<dbReference type="NCBIfam" id="NF009397">
    <property type="entry name" value="PRK12758.1"/>
    <property type="match status" value="1"/>
</dbReference>
<proteinExistence type="inferred from homology"/>
<accession>A0A379F2U6</accession>
<evidence type="ECO:0000256" key="2">
    <source>
        <dbReference type="ARBA" id="ARBA00008263"/>
    </source>
</evidence>
<dbReference type="PANTHER" id="PTHR43493:SF5">
    <property type="entry name" value="DNA GYRASE SUBUNIT A, CHLOROPLASTIC_MITOCHONDRIAL"/>
    <property type="match status" value="1"/>
</dbReference>
<dbReference type="GO" id="GO:0005737">
    <property type="term" value="C:cytoplasm"/>
    <property type="evidence" value="ECO:0007669"/>
    <property type="project" value="TreeGrafter"/>
</dbReference>
<dbReference type="GeneID" id="78571253"/>
<evidence type="ECO:0000256" key="4">
    <source>
        <dbReference type="ARBA" id="ARBA00023125"/>
    </source>
</evidence>
<dbReference type="SMART" id="SM00434">
    <property type="entry name" value="TOP4c"/>
    <property type="match status" value="1"/>
</dbReference>
<evidence type="ECO:0000313" key="10">
    <source>
        <dbReference type="EMBL" id="SUC12958.1"/>
    </source>
</evidence>
<dbReference type="GO" id="GO:0005524">
    <property type="term" value="F:ATP binding"/>
    <property type="evidence" value="ECO:0007669"/>
    <property type="project" value="InterPro"/>
</dbReference>
<dbReference type="OrthoDB" id="9806486at2"/>
<dbReference type="RefSeq" id="WP_115083599.1">
    <property type="nucleotide sequence ID" value="NZ_UGTP01000001.1"/>
</dbReference>
<dbReference type="PROSITE" id="PS52040">
    <property type="entry name" value="TOPO_IIA"/>
    <property type="match status" value="1"/>
</dbReference>
<feature type="domain" description="Topo IIA-type catalytic" evidence="9">
    <location>
        <begin position="90"/>
        <end position="504"/>
    </location>
</feature>
<name>A0A379F2U6_9BACT</name>
<evidence type="ECO:0000256" key="6">
    <source>
        <dbReference type="PROSITE-ProRule" id="PRU01384"/>
    </source>
</evidence>
<dbReference type="EMBL" id="UGTP01000001">
    <property type="protein sequence ID" value="SUC12958.1"/>
    <property type="molecule type" value="Genomic_DNA"/>
</dbReference>
<dbReference type="InterPro" id="IPR050220">
    <property type="entry name" value="Type_II_DNA_Topoisomerases"/>
</dbReference>
<keyword evidence="4 6" id="KW-0238">DNA-binding</keyword>
<evidence type="ECO:0000256" key="3">
    <source>
        <dbReference type="ARBA" id="ARBA00023029"/>
    </source>
</evidence>
<comment type="catalytic activity">
    <reaction evidence="1 6">
        <text>ATP-dependent breakage, passage and rejoining of double-stranded DNA.</text>
        <dbReference type="EC" id="5.6.2.2"/>
    </reaction>
</comment>
<dbReference type="SUPFAM" id="SSF56719">
    <property type="entry name" value="Type II DNA topoisomerase"/>
    <property type="match status" value="1"/>
</dbReference>
<feature type="compositionally biased region" description="Polar residues" evidence="8">
    <location>
        <begin position="902"/>
        <end position="924"/>
    </location>
</feature>
<dbReference type="InterPro" id="IPR013757">
    <property type="entry name" value="Topo_IIA_A_a_sf"/>
</dbReference>
<sequence>MDDDKIIGNNGNDTPLNEEAKNEDGNAANTDDYTDVVANAKMDDENDVDELQNDYVSSNRFDASAVKHLSGMYKNWFLDYASYVILERAVPHIDDGLKPVQRRILHSMKRMDDGRYNKVANIAGHTMQFHPHGDASICDALVQMGQKDLLIDTQGNWGNIFTGDRAAAPRYIEARLSKFALETIFNPKTTEWQQSYDGRNKEPVTLPAKYPLLLAQGAEGIAVGLSSKILPHNMAEICDAAINYLRGKKFELYPDFPTGGSIDISKYNDGQRGGTLKVRAKVEKIDNKTLVIREIPFSKTASTLQESITKAVEKGKLKIRKVEDMTASEVEIQLHLTPGTSSDKTMDALYAFTDCEVSISPNCCVIADNKPQFLTVSDVLKHSVDGTLELLRKELEIRKNELEEQLFFNSLERIFIEERIYKEHKFETSKTMNEVVAFVDSKLEPFKKDFIREVKRDDILRLLEIKMQRILKFNKDKADELIQKIRAEIAEINKDLSEMVRVTIEWFKHLKAKYGKDFPRKTEIKSFDTIVAAKVVDANEKLYIDRKGGFIGTDLKKAEFVQNCSDLDDVIVFFRDGKYRIVHIADKVFVGKGIIHLQVFKRNDRRTIYNAVYRDGEKGPYYIKRFNVVSITRDRDYDLTQGKPSSRVLYFTANPNGEAETIKVILKDQPGRTRLMRYFERDFSKVLIKSKTARGVLLTKEAIERVSLKAHGVSTLGGRKVWFDADVNRINYEEQGRLLGEFNDKDVILVVLNNGEFYTTNFDTANHYEDNILYIEKFDSEKPWTAVVYDADNQGYPYLKRFYMERSVRHQNVVGDNPKSKLVFLTDDAYPRVEITYGGSDAARGTDIVDAEEFVGIKGFKAKGKRLTTFKVSTIKQLEPIRFPDSEEIETNENAASDVETVENSSVNQLKSESQEQSEAITKSTKTKEDNGDDQQLSLQFFDE</sequence>
<evidence type="ECO:0000256" key="5">
    <source>
        <dbReference type="ARBA" id="ARBA00023235"/>
    </source>
</evidence>
<feature type="active site" description="O-(5'-phospho-DNA)-tyrosine intermediate" evidence="6">
    <location>
        <position position="171"/>
    </location>
</feature>
<gene>
    <name evidence="10" type="primary">gyrA_2</name>
    <name evidence="10" type="ORF">NCTC13043_01578</name>
</gene>
<feature type="region of interest" description="Disordered" evidence="8">
    <location>
        <begin position="1"/>
        <end position="31"/>
    </location>
</feature>
<dbReference type="InterPro" id="IPR002205">
    <property type="entry name" value="Topo_IIA_dom_A"/>
</dbReference>
<keyword evidence="3 6" id="KW-0799">Topoisomerase</keyword>
<keyword evidence="5 6" id="KW-0413">Isomerase</keyword>
<organism evidence="10 11">
    <name type="scientific">Prevotella pallens</name>
    <dbReference type="NCBI Taxonomy" id="60133"/>
    <lineage>
        <taxon>Bacteria</taxon>
        <taxon>Pseudomonadati</taxon>
        <taxon>Bacteroidota</taxon>
        <taxon>Bacteroidia</taxon>
        <taxon>Bacteroidales</taxon>
        <taxon>Prevotellaceae</taxon>
        <taxon>Prevotella</taxon>
    </lineage>
</organism>
<dbReference type="GO" id="GO:0003677">
    <property type="term" value="F:DNA binding"/>
    <property type="evidence" value="ECO:0007669"/>
    <property type="project" value="UniProtKB-UniRule"/>
</dbReference>
<evidence type="ECO:0000313" key="11">
    <source>
        <dbReference type="Proteomes" id="UP000254235"/>
    </source>
</evidence>
<evidence type="ECO:0000256" key="1">
    <source>
        <dbReference type="ARBA" id="ARBA00000185"/>
    </source>
</evidence>
<dbReference type="GO" id="GO:0006265">
    <property type="term" value="P:DNA topological change"/>
    <property type="evidence" value="ECO:0007669"/>
    <property type="project" value="UniProtKB-UniRule"/>
</dbReference>